<protein>
    <submittedName>
        <fullName evidence="2">Uncharacterized protein</fullName>
    </submittedName>
</protein>
<dbReference type="Proteomes" id="UP001499989">
    <property type="component" value="Unassembled WGS sequence"/>
</dbReference>
<sequence>MSTPTHFKRRLAAELASMAAEPGPAPATRTPARRPRARFTVVAVTAAAAAAAVVIPTVSGSGSAPAYAVTQQDDGSLTLEIRDADGMSDLQDKLDELGVRARVLEGDDRCATGAPPEAPGAHLRYPMTFSDADGPGTVHFDPDLIHEDETLLIVVGTREDTTIRSLSSRLVTQVPACSVPNIGGGPPAHA</sequence>
<evidence type="ECO:0000256" key="1">
    <source>
        <dbReference type="SAM" id="Phobius"/>
    </source>
</evidence>
<gene>
    <name evidence="2" type="ORF">GCM10010310_62650</name>
</gene>
<accession>A0ABN3T9W2</accession>
<keyword evidence="1" id="KW-1133">Transmembrane helix</keyword>
<feature type="transmembrane region" description="Helical" evidence="1">
    <location>
        <begin position="39"/>
        <end position="58"/>
    </location>
</feature>
<dbReference type="EMBL" id="BAAASK010000026">
    <property type="protein sequence ID" value="GAA2697856.1"/>
    <property type="molecule type" value="Genomic_DNA"/>
</dbReference>
<proteinExistence type="predicted"/>
<keyword evidence="1" id="KW-0472">Membrane</keyword>
<comment type="caution">
    <text evidence="2">The sequence shown here is derived from an EMBL/GenBank/DDBJ whole genome shotgun (WGS) entry which is preliminary data.</text>
</comment>
<dbReference type="RefSeq" id="WP_344572242.1">
    <property type="nucleotide sequence ID" value="NZ_BAAASK010000026.1"/>
</dbReference>
<organism evidence="2 3">
    <name type="scientific">Streptomyces violaceolatus</name>
    <dbReference type="NCBI Taxonomy" id="67378"/>
    <lineage>
        <taxon>Bacteria</taxon>
        <taxon>Bacillati</taxon>
        <taxon>Actinomycetota</taxon>
        <taxon>Actinomycetes</taxon>
        <taxon>Kitasatosporales</taxon>
        <taxon>Streptomycetaceae</taxon>
        <taxon>Streptomyces</taxon>
        <taxon>Streptomyces violaceoruber group</taxon>
    </lineage>
</organism>
<name>A0ABN3T9W2_9ACTN</name>
<evidence type="ECO:0000313" key="3">
    <source>
        <dbReference type="Proteomes" id="UP001499989"/>
    </source>
</evidence>
<keyword evidence="3" id="KW-1185">Reference proteome</keyword>
<keyword evidence="1" id="KW-0812">Transmembrane</keyword>
<reference evidence="2 3" key="1">
    <citation type="journal article" date="2019" name="Int. J. Syst. Evol. Microbiol.">
        <title>The Global Catalogue of Microorganisms (GCM) 10K type strain sequencing project: providing services to taxonomists for standard genome sequencing and annotation.</title>
        <authorList>
            <consortium name="The Broad Institute Genomics Platform"/>
            <consortium name="The Broad Institute Genome Sequencing Center for Infectious Disease"/>
            <person name="Wu L."/>
            <person name="Ma J."/>
        </authorList>
    </citation>
    <scope>NUCLEOTIDE SEQUENCE [LARGE SCALE GENOMIC DNA]</scope>
    <source>
        <strain evidence="2 3">JCM 4531</strain>
    </source>
</reference>
<evidence type="ECO:0000313" key="2">
    <source>
        <dbReference type="EMBL" id="GAA2697856.1"/>
    </source>
</evidence>